<dbReference type="EMBL" id="AP018553">
    <property type="protein sequence ID" value="BBD73280.1"/>
    <property type="molecule type" value="Genomic_DNA"/>
</dbReference>
<gene>
    <name evidence="3" type="ORF">GCM10007116_04060</name>
    <name evidence="2" type="ORF">HS1genome_1669</name>
</gene>
<dbReference type="AlphaFoldDB" id="A0A348B528"/>
<evidence type="ECO:0000313" key="2">
    <source>
        <dbReference type="EMBL" id="BBD73280.1"/>
    </source>
</evidence>
<reference evidence="3" key="4">
    <citation type="submission" date="2020-09" db="EMBL/GenBank/DDBJ databases">
        <authorList>
            <person name="Sun Q."/>
            <person name="Ohkuma M."/>
        </authorList>
    </citation>
    <scope>NUCLEOTIDE SEQUENCE</scope>
    <source>
        <strain evidence="3">JCM 31740</strain>
    </source>
</reference>
<dbReference type="Proteomes" id="UP000616143">
    <property type="component" value="Unassembled WGS sequence"/>
</dbReference>
<accession>A0A348B528</accession>
<protein>
    <submittedName>
        <fullName evidence="2">Uncharacterized protein</fullName>
    </submittedName>
</protein>
<dbReference type="Proteomes" id="UP000276741">
    <property type="component" value="Chromosome"/>
</dbReference>
<evidence type="ECO:0000256" key="1">
    <source>
        <dbReference type="SAM" id="MobiDB-lite"/>
    </source>
</evidence>
<reference evidence="2" key="3">
    <citation type="journal article" date="2019" name="BMC Res. Notes">
        <title>Complete genome sequence of the Sulfodiicoccus acidiphilus strain HS-1T, the first crenarchaeon that lacks polB3, isolated from an acidic hot spring in Ohwaku-dani, Hakone, Japan.</title>
        <authorList>
            <person name="Sakai H.D."/>
            <person name="Kurosawa N."/>
        </authorList>
    </citation>
    <scope>NUCLEOTIDE SEQUENCE</scope>
    <source>
        <strain evidence="2">HS-1</strain>
    </source>
</reference>
<sequence length="44" mass="4452">MDGTSAAAPNAITLPKNWMDPPDASTKGGSIQEAEDVITPANPA</sequence>
<reference evidence="3" key="1">
    <citation type="journal article" date="2014" name="Int. J. Syst. Evol. Microbiol.">
        <title>Complete genome sequence of Corynebacterium casei LMG S-19264T (=DSM 44701T), isolated from a smear-ripened cheese.</title>
        <authorList>
            <consortium name="US DOE Joint Genome Institute (JGI-PGF)"/>
            <person name="Walter F."/>
            <person name="Albersmeier A."/>
            <person name="Kalinowski J."/>
            <person name="Ruckert C."/>
        </authorList>
    </citation>
    <scope>NUCLEOTIDE SEQUENCE</scope>
    <source>
        <strain evidence="3">JCM 31740</strain>
    </source>
</reference>
<dbReference type="KEGG" id="sacd:HS1genome_1669"/>
<organism evidence="2 4">
    <name type="scientific">Sulfodiicoccus acidiphilus</name>
    <dbReference type="NCBI Taxonomy" id="1670455"/>
    <lineage>
        <taxon>Archaea</taxon>
        <taxon>Thermoproteota</taxon>
        <taxon>Thermoprotei</taxon>
        <taxon>Sulfolobales</taxon>
        <taxon>Sulfolobaceae</taxon>
        <taxon>Sulfodiicoccus</taxon>
    </lineage>
</organism>
<name>A0A348B528_9CREN</name>
<evidence type="ECO:0000313" key="4">
    <source>
        <dbReference type="Proteomes" id="UP000276741"/>
    </source>
</evidence>
<dbReference type="EMBL" id="BMQS01000003">
    <property type="protein sequence ID" value="GGT89402.1"/>
    <property type="molecule type" value="Genomic_DNA"/>
</dbReference>
<keyword evidence="4" id="KW-1185">Reference proteome</keyword>
<proteinExistence type="predicted"/>
<reference evidence="4" key="2">
    <citation type="submission" date="2018-04" db="EMBL/GenBank/DDBJ databases">
        <title>Complete genome sequence of Sulfodiicoccus acidiphilus strain HS-1.</title>
        <authorList>
            <person name="Sakai H.D."/>
            <person name="Kurosawa N."/>
        </authorList>
    </citation>
    <scope>NUCLEOTIDE SEQUENCE [LARGE SCALE GENOMIC DNA]</scope>
    <source>
        <strain evidence="4">HS-1</strain>
    </source>
</reference>
<evidence type="ECO:0000313" key="3">
    <source>
        <dbReference type="EMBL" id="GGT89402.1"/>
    </source>
</evidence>
<feature type="region of interest" description="Disordered" evidence="1">
    <location>
        <begin position="1"/>
        <end position="44"/>
    </location>
</feature>